<evidence type="ECO:0000313" key="4">
    <source>
        <dbReference type="EMBL" id="CEG45962.1"/>
    </source>
</evidence>
<feature type="signal peptide" evidence="3">
    <location>
        <begin position="1"/>
        <end position="24"/>
    </location>
</feature>
<name>A0A0P1AYV2_PLAHL</name>
<accession>A0A0P1AYV2</accession>
<keyword evidence="5" id="KW-1185">Reference proteome</keyword>
<evidence type="ECO:0000313" key="5">
    <source>
        <dbReference type="Proteomes" id="UP000054928"/>
    </source>
</evidence>
<feature type="chain" id="PRO_5006059045" description="RxLR-like protein" evidence="3">
    <location>
        <begin position="25"/>
        <end position="352"/>
    </location>
</feature>
<protein>
    <recommendedName>
        <fullName evidence="6">RxLR-like protein</fullName>
    </recommendedName>
</protein>
<feature type="compositionally biased region" description="Basic and acidic residues" evidence="1">
    <location>
        <begin position="314"/>
        <end position="323"/>
    </location>
</feature>
<dbReference type="OMA" id="CNDQRAS"/>
<dbReference type="OrthoDB" id="67549at2759"/>
<feature type="transmembrane region" description="Helical" evidence="2">
    <location>
        <begin position="249"/>
        <end position="270"/>
    </location>
</feature>
<dbReference type="AlphaFoldDB" id="A0A0P1AYV2"/>
<evidence type="ECO:0000256" key="2">
    <source>
        <dbReference type="SAM" id="Phobius"/>
    </source>
</evidence>
<evidence type="ECO:0000256" key="3">
    <source>
        <dbReference type="SAM" id="SignalP"/>
    </source>
</evidence>
<keyword evidence="2" id="KW-1133">Transmembrane helix</keyword>
<feature type="compositionally biased region" description="Polar residues" evidence="1">
    <location>
        <begin position="324"/>
        <end position="335"/>
    </location>
</feature>
<sequence length="352" mass="38334">MFHHLLRSLFCLVVFGCFFVVIQATLEAISTNSSTECCNTCIGKTSSVPYNYDPLIFKDCSKVTGGICCFECGNLGDPVFGDSVSFGNDGVMAVVKAGSYISITWSDVENITYVQLKAGQKKTTTPTSSDTAAEKKSHNFLICAKSVGTIHFRGWGTNPCREASQEYVVTVEANESTDDTCEASKLVELNLTPKSSQGSSNAGSSLMDADETIEGCNDQRASVQIVDGVRTCVCVSDWTNPPECDRWPVWKWIVTIAGGLATLFSIALSIRAFAQNKKKKQEEQDNYQMHLAPKKYDVGFKENLAPMGTKSDVGPHDMTHGSEFHNTATTPSKSMGRTPGGTQRLDERLFSL</sequence>
<evidence type="ECO:0008006" key="6">
    <source>
        <dbReference type="Google" id="ProtNLM"/>
    </source>
</evidence>
<keyword evidence="2" id="KW-0472">Membrane</keyword>
<reference evidence="5" key="1">
    <citation type="submission" date="2014-09" db="EMBL/GenBank/DDBJ databases">
        <authorList>
            <person name="Sharma Rahul"/>
            <person name="Thines Marco"/>
        </authorList>
    </citation>
    <scope>NUCLEOTIDE SEQUENCE [LARGE SCALE GENOMIC DNA]</scope>
</reference>
<organism evidence="4 5">
    <name type="scientific">Plasmopara halstedii</name>
    <name type="common">Downy mildew of sunflower</name>
    <dbReference type="NCBI Taxonomy" id="4781"/>
    <lineage>
        <taxon>Eukaryota</taxon>
        <taxon>Sar</taxon>
        <taxon>Stramenopiles</taxon>
        <taxon>Oomycota</taxon>
        <taxon>Peronosporomycetes</taxon>
        <taxon>Peronosporales</taxon>
        <taxon>Peronosporaceae</taxon>
        <taxon>Plasmopara</taxon>
    </lineage>
</organism>
<evidence type="ECO:0000256" key="1">
    <source>
        <dbReference type="SAM" id="MobiDB-lite"/>
    </source>
</evidence>
<feature type="region of interest" description="Disordered" evidence="1">
    <location>
        <begin position="314"/>
        <end position="352"/>
    </location>
</feature>
<keyword evidence="3" id="KW-0732">Signal</keyword>
<dbReference type="RefSeq" id="XP_024582331.1">
    <property type="nucleotide sequence ID" value="XM_024716764.1"/>
</dbReference>
<keyword evidence="2" id="KW-0812">Transmembrane</keyword>
<dbReference type="Proteomes" id="UP000054928">
    <property type="component" value="Unassembled WGS sequence"/>
</dbReference>
<dbReference type="GeneID" id="36397349"/>
<proteinExistence type="predicted"/>
<dbReference type="EMBL" id="CCYD01001864">
    <property type="protein sequence ID" value="CEG45962.1"/>
    <property type="molecule type" value="Genomic_DNA"/>
</dbReference>